<keyword evidence="8" id="KW-0812">Transmembrane</keyword>
<keyword evidence="8" id="KW-0472">Membrane</keyword>
<comment type="similarity">
    <text evidence="2">Belongs to the cytochrome P450 family.</text>
</comment>
<evidence type="ECO:0000313" key="9">
    <source>
        <dbReference type="EMBL" id="KAK4209244.1"/>
    </source>
</evidence>
<dbReference type="GO" id="GO:0020037">
    <property type="term" value="F:heme binding"/>
    <property type="evidence" value="ECO:0007669"/>
    <property type="project" value="InterPro"/>
</dbReference>
<dbReference type="InterPro" id="IPR001128">
    <property type="entry name" value="Cyt_P450"/>
</dbReference>
<dbReference type="InterPro" id="IPR050121">
    <property type="entry name" value="Cytochrome_P450_monoxygenase"/>
</dbReference>
<evidence type="ECO:0000256" key="1">
    <source>
        <dbReference type="ARBA" id="ARBA00001971"/>
    </source>
</evidence>
<keyword evidence="5 6" id="KW-0408">Iron</keyword>
<evidence type="ECO:0000256" key="5">
    <source>
        <dbReference type="ARBA" id="ARBA00023004"/>
    </source>
</evidence>
<evidence type="ECO:0000256" key="2">
    <source>
        <dbReference type="ARBA" id="ARBA00010617"/>
    </source>
</evidence>
<comment type="caution">
    <text evidence="9">The sequence shown here is derived from an EMBL/GenBank/DDBJ whole genome shotgun (WGS) entry which is preliminary data.</text>
</comment>
<dbReference type="InterPro" id="IPR036396">
    <property type="entry name" value="Cyt_P450_sf"/>
</dbReference>
<organism evidence="9 10">
    <name type="scientific">Rhypophila decipiens</name>
    <dbReference type="NCBI Taxonomy" id="261697"/>
    <lineage>
        <taxon>Eukaryota</taxon>
        <taxon>Fungi</taxon>
        <taxon>Dikarya</taxon>
        <taxon>Ascomycota</taxon>
        <taxon>Pezizomycotina</taxon>
        <taxon>Sordariomycetes</taxon>
        <taxon>Sordariomycetidae</taxon>
        <taxon>Sordariales</taxon>
        <taxon>Naviculisporaceae</taxon>
        <taxon>Rhypophila</taxon>
    </lineage>
</organism>
<feature type="transmembrane region" description="Helical" evidence="8">
    <location>
        <begin position="13"/>
        <end position="31"/>
    </location>
</feature>
<dbReference type="PANTHER" id="PTHR24305:SF210">
    <property type="entry name" value="CYTOCHROME P450 MONOOXYGENASE ASQL-RELATED"/>
    <property type="match status" value="1"/>
</dbReference>
<keyword evidence="10" id="KW-1185">Reference proteome</keyword>
<evidence type="ECO:0000256" key="8">
    <source>
        <dbReference type="SAM" id="Phobius"/>
    </source>
</evidence>
<dbReference type="PRINTS" id="PR00385">
    <property type="entry name" value="P450"/>
</dbReference>
<dbReference type="GO" id="GO:0016705">
    <property type="term" value="F:oxidoreductase activity, acting on paired donors, with incorporation or reduction of molecular oxygen"/>
    <property type="evidence" value="ECO:0007669"/>
    <property type="project" value="InterPro"/>
</dbReference>
<dbReference type="Pfam" id="PF00067">
    <property type="entry name" value="p450"/>
    <property type="match status" value="2"/>
</dbReference>
<dbReference type="EMBL" id="MU858211">
    <property type="protein sequence ID" value="KAK4209244.1"/>
    <property type="molecule type" value="Genomic_DNA"/>
</dbReference>
<evidence type="ECO:0000313" key="10">
    <source>
        <dbReference type="Proteomes" id="UP001301769"/>
    </source>
</evidence>
<dbReference type="CDD" id="cd11058">
    <property type="entry name" value="CYP60B-like"/>
    <property type="match status" value="1"/>
</dbReference>
<dbReference type="PANTHER" id="PTHR24305">
    <property type="entry name" value="CYTOCHROME P450"/>
    <property type="match status" value="1"/>
</dbReference>
<dbReference type="GO" id="GO:0005506">
    <property type="term" value="F:iron ion binding"/>
    <property type="evidence" value="ECO:0007669"/>
    <property type="project" value="InterPro"/>
</dbReference>
<feature type="region of interest" description="Disordered" evidence="7">
    <location>
        <begin position="385"/>
        <end position="404"/>
    </location>
</feature>
<sequence length="549" mass="61905">MCLKMVTLNPQDLLLVFGGTTILWLIGIVFWRRWLHPLSKYPGPFLYTVSSVPNVIRLLGGKHHIIIRKLHEQYGPVVRVSPNELSFCGADAWEDIYGFRTYDQPMQKDPIWVGALNAKLDALPLTYATREDHARQRRAFSHPFSNSSCIQQQPLIQAQIDKFIARLSELANVNQPVNLTNWFSFLALDIIGDLCFNAPFGCLDDGKDTKWCKNLDDAKRYGVYEMCTRRVAGPHTWLQKQLSHWLVPQRYKDGVQKHFLHSKEKVTARLKDTETDHKDFIYYVLRNNESKRLLSTTEILLNSSLFIGAGSDTTSSVLASGTYILVTHPHVYSTLAAEIREACPTPESITIANIKSLPYLSAFLSETMRLYTPITTGNLRAVPSPLPTPSSFSGKKGSPAIESATPSAGDFGGTYIDTHGPIPPGTTVSVHHYTSTRSLLNWTRPNEFLPERWLSPGNFPNDKRHASQPFMLGPRGCIGKNLSYIEQRMVFCNLLCHFDFEFLGGSEQLGAPRWGLNEAGDWKDILGFMAWEQPELWVKLVKRDFGGST</sequence>
<comment type="cofactor">
    <cofactor evidence="1 6">
        <name>heme</name>
        <dbReference type="ChEBI" id="CHEBI:30413"/>
    </cofactor>
</comment>
<proteinExistence type="inferred from homology"/>
<protein>
    <submittedName>
        <fullName evidence="9">Cytochrome P450</fullName>
    </submittedName>
</protein>
<accession>A0AAN7B3T2</accession>
<dbReference type="Proteomes" id="UP001301769">
    <property type="component" value="Unassembled WGS sequence"/>
</dbReference>
<dbReference type="AlphaFoldDB" id="A0AAN7B3T2"/>
<dbReference type="GO" id="GO:0004497">
    <property type="term" value="F:monooxygenase activity"/>
    <property type="evidence" value="ECO:0007669"/>
    <property type="project" value="InterPro"/>
</dbReference>
<gene>
    <name evidence="9" type="ORF">QBC37DRAFT_475621</name>
</gene>
<dbReference type="Gene3D" id="1.10.630.10">
    <property type="entry name" value="Cytochrome P450"/>
    <property type="match status" value="1"/>
</dbReference>
<dbReference type="SUPFAM" id="SSF48264">
    <property type="entry name" value="Cytochrome P450"/>
    <property type="match status" value="1"/>
</dbReference>
<dbReference type="PRINTS" id="PR00463">
    <property type="entry name" value="EP450I"/>
</dbReference>
<evidence type="ECO:0000256" key="4">
    <source>
        <dbReference type="ARBA" id="ARBA00022723"/>
    </source>
</evidence>
<evidence type="ECO:0000256" key="7">
    <source>
        <dbReference type="SAM" id="MobiDB-lite"/>
    </source>
</evidence>
<evidence type="ECO:0000256" key="3">
    <source>
        <dbReference type="ARBA" id="ARBA00022617"/>
    </source>
</evidence>
<reference evidence="9" key="1">
    <citation type="journal article" date="2023" name="Mol. Phylogenet. Evol.">
        <title>Genome-scale phylogeny and comparative genomics of the fungal order Sordariales.</title>
        <authorList>
            <person name="Hensen N."/>
            <person name="Bonometti L."/>
            <person name="Westerberg I."/>
            <person name="Brannstrom I.O."/>
            <person name="Guillou S."/>
            <person name="Cros-Aarteil S."/>
            <person name="Calhoun S."/>
            <person name="Haridas S."/>
            <person name="Kuo A."/>
            <person name="Mondo S."/>
            <person name="Pangilinan J."/>
            <person name="Riley R."/>
            <person name="LaButti K."/>
            <person name="Andreopoulos B."/>
            <person name="Lipzen A."/>
            <person name="Chen C."/>
            <person name="Yan M."/>
            <person name="Daum C."/>
            <person name="Ng V."/>
            <person name="Clum A."/>
            <person name="Steindorff A."/>
            <person name="Ohm R.A."/>
            <person name="Martin F."/>
            <person name="Silar P."/>
            <person name="Natvig D.O."/>
            <person name="Lalanne C."/>
            <person name="Gautier V."/>
            <person name="Ament-Velasquez S.L."/>
            <person name="Kruys A."/>
            <person name="Hutchinson M.I."/>
            <person name="Powell A.J."/>
            <person name="Barry K."/>
            <person name="Miller A.N."/>
            <person name="Grigoriev I.V."/>
            <person name="Debuchy R."/>
            <person name="Gladieux P."/>
            <person name="Hiltunen Thoren M."/>
            <person name="Johannesson H."/>
        </authorList>
    </citation>
    <scope>NUCLEOTIDE SEQUENCE</scope>
    <source>
        <strain evidence="9">PSN293</strain>
    </source>
</reference>
<keyword evidence="8" id="KW-1133">Transmembrane helix</keyword>
<feature type="binding site" description="axial binding residue" evidence="6">
    <location>
        <position position="477"/>
    </location>
    <ligand>
        <name>heme</name>
        <dbReference type="ChEBI" id="CHEBI:30413"/>
    </ligand>
    <ligandPart>
        <name>Fe</name>
        <dbReference type="ChEBI" id="CHEBI:18248"/>
    </ligandPart>
</feature>
<dbReference type="InterPro" id="IPR002401">
    <property type="entry name" value="Cyt_P450_E_grp-I"/>
</dbReference>
<reference evidence="9" key="2">
    <citation type="submission" date="2023-05" db="EMBL/GenBank/DDBJ databases">
        <authorList>
            <consortium name="Lawrence Berkeley National Laboratory"/>
            <person name="Steindorff A."/>
            <person name="Hensen N."/>
            <person name="Bonometti L."/>
            <person name="Westerberg I."/>
            <person name="Brannstrom I.O."/>
            <person name="Guillou S."/>
            <person name="Cros-Aarteil S."/>
            <person name="Calhoun S."/>
            <person name="Haridas S."/>
            <person name="Kuo A."/>
            <person name="Mondo S."/>
            <person name="Pangilinan J."/>
            <person name="Riley R."/>
            <person name="Labutti K."/>
            <person name="Andreopoulos B."/>
            <person name="Lipzen A."/>
            <person name="Chen C."/>
            <person name="Yanf M."/>
            <person name="Daum C."/>
            <person name="Ng V."/>
            <person name="Clum A."/>
            <person name="Ohm R."/>
            <person name="Martin F."/>
            <person name="Silar P."/>
            <person name="Natvig D."/>
            <person name="Lalanne C."/>
            <person name="Gautier V."/>
            <person name="Ament-Velasquez S.L."/>
            <person name="Kruys A."/>
            <person name="Hutchinson M.I."/>
            <person name="Powell A.J."/>
            <person name="Barry K."/>
            <person name="Miller A.N."/>
            <person name="Grigoriev I.V."/>
            <person name="Debuchy R."/>
            <person name="Gladieux P."/>
            <person name="Thoren M.H."/>
            <person name="Johannesson H."/>
        </authorList>
    </citation>
    <scope>NUCLEOTIDE SEQUENCE</scope>
    <source>
        <strain evidence="9">PSN293</strain>
    </source>
</reference>
<name>A0AAN7B3T2_9PEZI</name>
<evidence type="ECO:0000256" key="6">
    <source>
        <dbReference type="PIRSR" id="PIRSR602401-1"/>
    </source>
</evidence>
<keyword evidence="4 6" id="KW-0479">Metal-binding</keyword>
<keyword evidence="3 6" id="KW-0349">Heme</keyword>